<sequence>MAEMNKTVWSSVEIAAPATTATTAEATVTAAEAATMSDWTVTVSLPFPSATFFSSSNLITPDLRGWRLDLHSRGGCVWRLLLSCLAHKGLISNVLLSKSTAASFAMASWCSPSNGRGERKRLRRGLRS</sequence>
<organism evidence="1 2">
    <name type="scientific">Vigna unguiculata</name>
    <name type="common">Cowpea</name>
    <dbReference type="NCBI Taxonomy" id="3917"/>
    <lineage>
        <taxon>Eukaryota</taxon>
        <taxon>Viridiplantae</taxon>
        <taxon>Streptophyta</taxon>
        <taxon>Embryophyta</taxon>
        <taxon>Tracheophyta</taxon>
        <taxon>Spermatophyta</taxon>
        <taxon>Magnoliopsida</taxon>
        <taxon>eudicotyledons</taxon>
        <taxon>Gunneridae</taxon>
        <taxon>Pentapetalae</taxon>
        <taxon>rosids</taxon>
        <taxon>fabids</taxon>
        <taxon>Fabales</taxon>
        <taxon>Fabaceae</taxon>
        <taxon>Papilionoideae</taxon>
        <taxon>50 kb inversion clade</taxon>
        <taxon>NPAAA clade</taxon>
        <taxon>indigoferoid/millettioid clade</taxon>
        <taxon>Phaseoleae</taxon>
        <taxon>Vigna</taxon>
    </lineage>
</organism>
<keyword evidence="2" id="KW-1185">Reference proteome</keyword>
<proteinExistence type="predicted"/>
<name>A0A4D6LF42_VIGUN</name>
<dbReference type="Proteomes" id="UP000501690">
    <property type="component" value="Linkage Group LG3"/>
</dbReference>
<reference evidence="1 2" key="1">
    <citation type="submission" date="2019-04" db="EMBL/GenBank/DDBJ databases">
        <title>An improved genome assembly and genetic linkage map for asparagus bean, Vigna unguiculata ssp. sesquipedialis.</title>
        <authorList>
            <person name="Xia Q."/>
            <person name="Zhang R."/>
            <person name="Dong Y."/>
        </authorList>
    </citation>
    <scope>NUCLEOTIDE SEQUENCE [LARGE SCALE GENOMIC DNA]</scope>
    <source>
        <tissue evidence="1">Leaf</tissue>
    </source>
</reference>
<gene>
    <name evidence="1" type="ORF">DEO72_LG3g1756</name>
</gene>
<evidence type="ECO:0000313" key="2">
    <source>
        <dbReference type="Proteomes" id="UP000501690"/>
    </source>
</evidence>
<protein>
    <submittedName>
        <fullName evidence="1">Uncharacterized protein</fullName>
    </submittedName>
</protein>
<dbReference type="EMBL" id="CP039347">
    <property type="protein sequence ID" value="QCD87222.1"/>
    <property type="molecule type" value="Genomic_DNA"/>
</dbReference>
<accession>A0A4D6LF42</accession>
<evidence type="ECO:0000313" key="1">
    <source>
        <dbReference type="EMBL" id="QCD87222.1"/>
    </source>
</evidence>
<dbReference type="AlphaFoldDB" id="A0A4D6LF42"/>